<gene>
    <name evidence="1" type="ORF">N7505_000036</name>
</gene>
<protein>
    <submittedName>
        <fullName evidence="1">Uncharacterized protein</fullName>
    </submittedName>
</protein>
<reference evidence="1 2" key="1">
    <citation type="journal article" date="2023" name="IMA Fungus">
        <title>Comparative genomic study of the Penicillium genus elucidates a diverse pangenome and 15 lateral gene transfer events.</title>
        <authorList>
            <person name="Petersen C."/>
            <person name="Sorensen T."/>
            <person name="Nielsen M.R."/>
            <person name="Sondergaard T.E."/>
            <person name="Sorensen J.L."/>
            <person name="Fitzpatrick D.A."/>
            <person name="Frisvad J.C."/>
            <person name="Nielsen K.L."/>
        </authorList>
    </citation>
    <scope>NUCLEOTIDE SEQUENCE [LARGE SCALE GENOMIC DNA]</scope>
    <source>
        <strain evidence="1 2">IBT 3361</strain>
    </source>
</reference>
<accession>A0ABQ8WT17</accession>
<evidence type="ECO:0000313" key="2">
    <source>
        <dbReference type="Proteomes" id="UP001220256"/>
    </source>
</evidence>
<keyword evidence="2" id="KW-1185">Reference proteome</keyword>
<organism evidence="1 2">
    <name type="scientific">Penicillium chrysogenum</name>
    <name type="common">Penicillium notatum</name>
    <dbReference type="NCBI Taxonomy" id="5076"/>
    <lineage>
        <taxon>Eukaryota</taxon>
        <taxon>Fungi</taxon>
        <taxon>Dikarya</taxon>
        <taxon>Ascomycota</taxon>
        <taxon>Pezizomycotina</taxon>
        <taxon>Eurotiomycetes</taxon>
        <taxon>Eurotiomycetidae</taxon>
        <taxon>Eurotiales</taxon>
        <taxon>Aspergillaceae</taxon>
        <taxon>Penicillium</taxon>
        <taxon>Penicillium chrysogenum species complex</taxon>
    </lineage>
</organism>
<comment type="caution">
    <text evidence="1">The sequence shown here is derived from an EMBL/GenBank/DDBJ whole genome shotgun (WGS) entry which is preliminary data.</text>
</comment>
<name>A0ABQ8WT17_PENCH</name>
<dbReference type="Proteomes" id="UP001220256">
    <property type="component" value="Unassembled WGS sequence"/>
</dbReference>
<evidence type="ECO:0000313" key="1">
    <source>
        <dbReference type="EMBL" id="KAJ5282056.1"/>
    </source>
</evidence>
<proteinExistence type="predicted"/>
<sequence length="87" mass="10163">MVSSKRDPTIDAGQYAADRLEKLLDEDGFKKWGFVIYLIYRCTYQNNTDRQNFMDHFVSAVPRYLEFYNGLDLLDTSTTTVLEDPLL</sequence>
<dbReference type="EMBL" id="JAPVEB010000001">
    <property type="protein sequence ID" value="KAJ5282056.1"/>
    <property type="molecule type" value="Genomic_DNA"/>
</dbReference>